<dbReference type="RefSeq" id="WP_309726852.1">
    <property type="nucleotide sequence ID" value="NZ_JAVDQA010000001.1"/>
</dbReference>
<evidence type="ECO:0000313" key="2">
    <source>
        <dbReference type="Proteomes" id="UP001257659"/>
    </source>
</evidence>
<sequence>MKKLFTIPFAMFIASLVLVSCSKDFNDEYDIESDSKIEKISLEM</sequence>
<comment type="caution">
    <text evidence="1">The sequence shown here is derived from an EMBL/GenBank/DDBJ whole genome shotgun (WGS) entry which is preliminary data.</text>
</comment>
<accession>A0ABU1K2N4</accession>
<keyword evidence="2" id="KW-1185">Reference proteome</keyword>
<evidence type="ECO:0000313" key="1">
    <source>
        <dbReference type="EMBL" id="MDR6299869.1"/>
    </source>
</evidence>
<dbReference type="Proteomes" id="UP001257659">
    <property type="component" value="Unassembled WGS sequence"/>
</dbReference>
<dbReference type="EMBL" id="JAVDQA010000001">
    <property type="protein sequence ID" value="MDR6299869.1"/>
    <property type="molecule type" value="Genomic_DNA"/>
</dbReference>
<name>A0ABU1K2N4_9FLAO</name>
<organism evidence="1 2">
    <name type="scientific">Mesonia maritima</name>
    <dbReference type="NCBI Taxonomy" id="1793873"/>
    <lineage>
        <taxon>Bacteria</taxon>
        <taxon>Pseudomonadati</taxon>
        <taxon>Bacteroidota</taxon>
        <taxon>Flavobacteriia</taxon>
        <taxon>Flavobacteriales</taxon>
        <taxon>Flavobacteriaceae</taxon>
        <taxon>Mesonia</taxon>
    </lineage>
</organism>
<proteinExistence type="predicted"/>
<protein>
    <submittedName>
        <fullName evidence="1">Uncharacterized protein</fullName>
    </submittedName>
</protein>
<reference evidence="1 2" key="1">
    <citation type="submission" date="2023-07" db="EMBL/GenBank/DDBJ databases">
        <title>Genomic Encyclopedia of Type Strains, Phase IV (KMG-IV): sequencing the most valuable type-strain genomes for metagenomic binning, comparative biology and taxonomic classification.</title>
        <authorList>
            <person name="Goeker M."/>
        </authorList>
    </citation>
    <scope>NUCLEOTIDE SEQUENCE [LARGE SCALE GENOMIC DNA]</scope>
    <source>
        <strain evidence="1 2">DSM 102814</strain>
    </source>
</reference>
<dbReference type="PROSITE" id="PS51257">
    <property type="entry name" value="PROKAR_LIPOPROTEIN"/>
    <property type="match status" value="1"/>
</dbReference>
<gene>
    <name evidence="1" type="ORF">GGR31_000485</name>
</gene>